<dbReference type="SUPFAM" id="SSF48256">
    <property type="entry name" value="Citrate synthase"/>
    <property type="match status" value="1"/>
</dbReference>
<proteinExistence type="predicted"/>
<sequence length="60" mass="6840">MSQAPTTQPTYVKGLENVIANQTQLCFIDGKRSKLLYLGYDIADLADHNFCIEFIRLFTL</sequence>
<comment type="caution">
    <text evidence="1">The sequence shown here is derived from an EMBL/GenBank/DDBJ whole genome shotgun (WGS) entry which is preliminary data.</text>
</comment>
<dbReference type="InterPro" id="IPR016142">
    <property type="entry name" value="Citrate_synth-like_lrg_a-sub"/>
</dbReference>
<dbReference type="InterPro" id="IPR002020">
    <property type="entry name" value="Citrate_synthase"/>
</dbReference>
<dbReference type="Pfam" id="PF00285">
    <property type="entry name" value="Citrate_synt"/>
    <property type="match status" value="1"/>
</dbReference>
<dbReference type="AlphaFoldDB" id="A0A916LL06"/>
<dbReference type="RefSeq" id="WP_072264255.1">
    <property type="nucleotide sequence ID" value="NZ_CZVV01000178.1"/>
</dbReference>
<dbReference type="GO" id="GO:0046912">
    <property type="term" value="F:acyltransferase activity, acyl groups converted into alkyl on transfer"/>
    <property type="evidence" value="ECO:0007669"/>
    <property type="project" value="InterPro"/>
</dbReference>
<accession>A0A916LL06</accession>
<dbReference type="EMBL" id="CZVV01000178">
    <property type="protein sequence ID" value="CUT05650.1"/>
    <property type="molecule type" value="Genomic_DNA"/>
</dbReference>
<reference evidence="1 2" key="1">
    <citation type="submission" date="2015-11" db="EMBL/GenBank/DDBJ databases">
        <authorList>
            <person name="Varghese N."/>
        </authorList>
    </citation>
    <scope>NUCLEOTIDE SEQUENCE [LARGE SCALE GENOMIC DNA]</scope>
    <source>
        <strain evidence="1 2">JGI-25</strain>
    </source>
</reference>
<name>A0A916LL06_KRYT1</name>
<gene>
    <name evidence="1" type="ORF">JGI25_01625</name>
</gene>
<dbReference type="Gene3D" id="1.10.580.10">
    <property type="entry name" value="Citrate Synthase, domain 1"/>
    <property type="match status" value="1"/>
</dbReference>
<dbReference type="Proteomes" id="UP000243105">
    <property type="component" value="Unassembled WGS sequence"/>
</dbReference>
<organism evidence="1 2">
    <name type="scientific">Kryptobacter tengchongensis</name>
    <dbReference type="NCBI Taxonomy" id="1643429"/>
    <lineage>
        <taxon>Bacteria</taxon>
        <taxon>Pseudomonadati</taxon>
        <taxon>Candidatus Kryptoniota</taxon>
        <taxon>Candidatus Kryptobacter</taxon>
    </lineage>
</organism>
<evidence type="ECO:0000313" key="2">
    <source>
        <dbReference type="Proteomes" id="UP000243105"/>
    </source>
</evidence>
<evidence type="ECO:0000313" key="1">
    <source>
        <dbReference type="EMBL" id="CUT05650.1"/>
    </source>
</evidence>
<dbReference type="InterPro" id="IPR036969">
    <property type="entry name" value="Citrate_synthase_sf"/>
</dbReference>
<protein>
    <submittedName>
        <fullName evidence="1">Citrate synthase</fullName>
    </submittedName>
</protein>